<evidence type="ECO:0008006" key="5">
    <source>
        <dbReference type="Google" id="ProtNLM"/>
    </source>
</evidence>
<dbReference type="Gene3D" id="3.40.630.30">
    <property type="match status" value="1"/>
</dbReference>
<dbReference type="InterPro" id="IPR016181">
    <property type="entry name" value="Acyl_CoA_acyltransferase"/>
</dbReference>
<evidence type="ECO:0000313" key="3">
    <source>
        <dbReference type="EMBL" id="GIE01646.1"/>
    </source>
</evidence>
<keyword evidence="2" id="KW-0812">Transmembrane</keyword>
<keyword evidence="2" id="KW-0472">Membrane</keyword>
<feature type="region of interest" description="Disordered" evidence="1">
    <location>
        <begin position="153"/>
        <end position="180"/>
    </location>
</feature>
<comment type="caution">
    <text evidence="3">The sequence shown here is derived from an EMBL/GenBank/DDBJ whole genome shotgun (WGS) entry which is preliminary data.</text>
</comment>
<reference evidence="3 4" key="1">
    <citation type="submission" date="2021-01" db="EMBL/GenBank/DDBJ databases">
        <title>Whole genome shotgun sequence of Actinoplanes durhamensis NBRC 14914.</title>
        <authorList>
            <person name="Komaki H."/>
            <person name="Tamura T."/>
        </authorList>
    </citation>
    <scope>NUCLEOTIDE SEQUENCE [LARGE SCALE GENOMIC DNA]</scope>
    <source>
        <strain evidence="3 4">NBRC 14914</strain>
    </source>
</reference>
<dbReference type="SUPFAM" id="SSF55729">
    <property type="entry name" value="Acyl-CoA N-acyltransferases (Nat)"/>
    <property type="match status" value="1"/>
</dbReference>
<evidence type="ECO:0000256" key="2">
    <source>
        <dbReference type="SAM" id="Phobius"/>
    </source>
</evidence>
<dbReference type="RefSeq" id="WP_203727417.1">
    <property type="nucleotide sequence ID" value="NZ_BAAATX010000051.1"/>
</dbReference>
<name>A0ABQ3YVN2_9ACTN</name>
<feature type="transmembrane region" description="Helical" evidence="2">
    <location>
        <begin position="78"/>
        <end position="99"/>
    </location>
</feature>
<evidence type="ECO:0000313" key="4">
    <source>
        <dbReference type="Proteomes" id="UP000637628"/>
    </source>
</evidence>
<feature type="compositionally biased region" description="Basic and acidic residues" evidence="1">
    <location>
        <begin position="153"/>
        <end position="162"/>
    </location>
</feature>
<sequence length="180" mass="19540">MSTPSRPASRPVALIEVDRSHRAVLGNLGQLYRHDLSEAYGHLPNDDGSFNDRQLDRFLAGVDPQHRAWLITAAGRTAGFVMTISAAGGGTSIAGFFVVRALRRTGVGREAAVQAIATAPGRWAIAFQRYNPGVEKFWCGVATAVAGDRWEMRDGPRPETRPPDTWVTFRTSPGVPGKEL</sequence>
<proteinExistence type="predicted"/>
<evidence type="ECO:0000256" key="1">
    <source>
        <dbReference type="SAM" id="MobiDB-lite"/>
    </source>
</evidence>
<organism evidence="3 4">
    <name type="scientific">Paractinoplanes durhamensis</name>
    <dbReference type="NCBI Taxonomy" id="113563"/>
    <lineage>
        <taxon>Bacteria</taxon>
        <taxon>Bacillati</taxon>
        <taxon>Actinomycetota</taxon>
        <taxon>Actinomycetes</taxon>
        <taxon>Micromonosporales</taxon>
        <taxon>Micromonosporaceae</taxon>
        <taxon>Paractinoplanes</taxon>
    </lineage>
</organism>
<dbReference type="Proteomes" id="UP000637628">
    <property type="component" value="Unassembled WGS sequence"/>
</dbReference>
<accession>A0ABQ3YVN2</accession>
<protein>
    <recommendedName>
        <fullName evidence="5">N-acetyltransferase domain-containing protein</fullName>
    </recommendedName>
</protein>
<dbReference type="EMBL" id="BOML01000023">
    <property type="protein sequence ID" value="GIE01646.1"/>
    <property type="molecule type" value="Genomic_DNA"/>
</dbReference>
<gene>
    <name evidence="3" type="ORF">Adu01nite_29960</name>
</gene>
<keyword evidence="4" id="KW-1185">Reference proteome</keyword>
<keyword evidence="2" id="KW-1133">Transmembrane helix</keyword>